<protein>
    <recommendedName>
        <fullName evidence="4">Lipoprotein</fullName>
    </recommendedName>
</protein>
<dbReference type="PROSITE" id="PS51257">
    <property type="entry name" value="PROKAR_LIPOPROTEIN"/>
    <property type="match status" value="1"/>
</dbReference>
<proteinExistence type="predicted"/>
<dbReference type="EMBL" id="JACIEI010000001">
    <property type="protein sequence ID" value="MBB3992625.1"/>
    <property type="molecule type" value="Genomic_DNA"/>
</dbReference>
<dbReference type="RefSeq" id="WP_184561943.1">
    <property type="nucleotide sequence ID" value="NZ_JACIEI010000001.1"/>
</dbReference>
<evidence type="ECO:0000256" key="1">
    <source>
        <dbReference type="SAM" id="SignalP"/>
    </source>
</evidence>
<gene>
    <name evidence="2" type="ORF">GGR95_000244</name>
</gene>
<evidence type="ECO:0000313" key="3">
    <source>
        <dbReference type="Proteomes" id="UP000530268"/>
    </source>
</evidence>
<accession>A0A7W6E5X1</accession>
<dbReference type="Proteomes" id="UP000530268">
    <property type="component" value="Unassembled WGS sequence"/>
</dbReference>
<evidence type="ECO:0008006" key="4">
    <source>
        <dbReference type="Google" id="ProtNLM"/>
    </source>
</evidence>
<dbReference type="AlphaFoldDB" id="A0A7W6E5X1"/>
<organism evidence="2 3">
    <name type="scientific">Sulfitobacter undariae</name>
    <dbReference type="NCBI Taxonomy" id="1563671"/>
    <lineage>
        <taxon>Bacteria</taxon>
        <taxon>Pseudomonadati</taxon>
        <taxon>Pseudomonadota</taxon>
        <taxon>Alphaproteobacteria</taxon>
        <taxon>Rhodobacterales</taxon>
        <taxon>Roseobacteraceae</taxon>
        <taxon>Sulfitobacter</taxon>
    </lineage>
</organism>
<reference evidence="2 3" key="1">
    <citation type="submission" date="2020-08" db="EMBL/GenBank/DDBJ databases">
        <title>Genomic Encyclopedia of Type Strains, Phase IV (KMG-IV): sequencing the most valuable type-strain genomes for metagenomic binning, comparative biology and taxonomic classification.</title>
        <authorList>
            <person name="Goeker M."/>
        </authorList>
    </citation>
    <scope>NUCLEOTIDE SEQUENCE [LARGE SCALE GENOMIC DNA]</scope>
    <source>
        <strain evidence="2 3">DSM 102234</strain>
    </source>
</reference>
<keyword evidence="1" id="KW-0732">Signal</keyword>
<evidence type="ECO:0000313" key="2">
    <source>
        <dbReference type="EMBL" id="MBB3992625.1"/>
    </source>
</evidence>
<feature type="chain" id="PRO_5031511840" description="Lipoprotein" evidence="1">
    <location>
        <begin position="22"/>
        <end position="98"/>
    </location>
</feature>
<keyword evidence="3" id="KW-1185">Reference proteome</keyword>
<name>A0A7W6E5X1_9RHOB</name>
<comment type="caution">
    <text evidence="2">The sequence shown here is derived from an EMBL/GenBank/DDBJ whole genome shotgun (WGS) entry which is preliminary data.</text>
</comment>
<feature type="signal peptide" evidence="1">
    <location>
        <begin position="1"/>
        <end position="21"/>
    </location>
</feature>
<sequence length="98" mass="10556">MKSIKFYWAALALAFTACNTAGPHFRGLPATTVTVEGSTFDVRVRGDMAEAIRTNSEYAPRFGAIRERAGRAMAMVSGCEVKEVRGDQAQATGLLKCP</sequence>